<dbReference type="PANTHER" id="PTHR11406">
    <property type="entry name" value="PHOSPHOGLYCERATE KINASE"/>
    <property type="match status" value="1"/>
</dbReference>
<evidence type="ECO:0000256" key="7">
    <source>
        <dbReference type="ARBA" id="ARBA00022490"/>
    </source>
</evidence>
<dbReference type="GO" id="GO:0005524">
    <property type="term" value="F:ATP binding"/>
    <property type="evidence" value="ECO:0007669"/>
    <property type="project" value="UniProtKB-KW"/>
</dbReference>
<feature type="binding site" evidence="13">
    <location>
        <position position="117"/>
    </location>
    <ligand>
        <name>substrate</name>
    </ligand>
</feature>
<evidence type="ECO:0000256" key="10">
    <source>
        <dbReference type="ARBA" id="ARBA00022777"/>
    </source>
</evidence>
<comment type="subunit">
    <text evidence="4 13">Monomer.</text>
</comment>
<dbReference type="InterPro" id="IPR015824">
    <property type="entry name" value="Phosphoglycerate_kinase_N"/>
</dbReference>
<evidence type="ECO:0000256" key="8">
    <source>
        <dbReference type="ARBA" id="ARBA00022679"/>
    </source>
</evidence>
<dbReference type="PANTHER" id="PTHR11406:SF23">
    <property type="entry name" value="PHOSPHOGLYCERATE KINASE 1, CHLOROPLASTIC-RELATED"/>
    <property type="match status" value="1"/>
</dbReference>
<sequence length="399" mass="43413">MNIPSIENCDLHNKTVLLRVDFNVPIKDGEIRDVTRILRALPTIEYLVNASAKIIIISHFGRPKARDNNLSLKNVIDTLSQLLNKKVKFIDDCVGEKVQKAVSAMDARDIILLENLRFYKEEEQSNSNFAKQLASLADIYVNDAFSCSHRAHASISHITEFLPSYAGFCLQDELKYLEKAVSFKAKPITAIVGGAKMSTKIKMLIKLTEKVDYLVLGGAIANNFLSFSKVNIGKSFFQNGVDDLLHNIIETANKNNCKIVVPEDVLVAVNSDYSTSISRRTESILDGDIILDIGPQTLSTISSIIASSKTLLWNGPIGVFEHSAFASGTIRVMKVVSDLTHKGKLTSVIGGGDSLSAISAAGLTDKDFTYVSTGGGAFLDWLSGDEMPGVAALQNAPNN</sequence>
<evidence type="ECO:0000256" key="5">
    <source>
        <dbReference type="ARBA" id="ARBA00013061"/>
    </source>
</evidence>
<feature type="binding site" evidence="13 15">
    <location>
        <position position="321"/>
    </location>
    <ligand>
        <name>ATP</name>
        <dbReference type="ChEBI" id="CHEBI:30616"/>
    </ligand>
</feature>
<feature type="binding site" evidence="14">
    <location>
        <position position="36"/>
    </location>
    <ligand>
        <name>(2R)-3-phosphoglycerate</name>
        <dbReference type="ChEBI" id="CHEBI:58272"/>
    </ligand>
</feature>
<feature type="binding site" evidence="13 14">
    <location>
        <begin position="21"/>
        <end position="23"/>
    </location>
    <ligand>
        <name>substrate</name>
    </ligand>
</feature>
<dbReference type="AlphaFoldDB" id="A0A7G5C980"/>
<evidence type="ECO:0000256" key="9">
    <source>
        <dbReference type="ARBA" id="ARBA00022741"/>
    </source>
</evidence>
<dbReference type="GO" id="GO:0006096">
    <property type="term" value="P:glycolytic process"/>
    <property type="evidence" value="ECO:0007669"/>
    <property type="project" value="UniProtKB-UniRule"/>
</dbReference>
<dbReference type="InterPro" id="IPR001576">
    <property type="entry name" value="Phosphoglycerate_kinase"/>
</dbReference>
<proteinExistence type="inferred from homology"/>
<dbReference type="GO" id="GO:0043531">
    <property type="term" value="F:ADP binding"/>
    <property type="evidence" value="ECO:0007669"/>
    <property type="project" value="TreeGrafter"/>
</dbReference>
<evidence type="ECO:0000313" key="18">
    <source>
        <dbReference type="Proteomes" id="UP000515744"/>
    </source>
</evidence>
<feature type="binding site" evidence="13 14">
    <location>
        <begin position="59"/>
        <end position="62"/>
    </location>
    <ligand>
        <name>substrate</name>
    </ligand>
</feature>
<accession>A0A7G5C980</accession>
<feature type="binding site" evidence="13 15">
    <location>
        <position position="200"/>
    </location>
    <ligand>
        <name>ATP</name>
        <dbReference type="ChEBI" id="CHEBI:30616"/>
    </ligand>
</feature>
<feature type="binding site" evidence="13">
    <location>
        <position position="150"/>
    </location>
    <ligand>
        <name>substrate</name>
    </ligand>
</feature>
<gene>
    <name evidence="13" type="primary">pgk</name>
    <name evidence="17" type="ORF">HC358_01285</name>
</gene>
<dbReference type="EMBL" id="CP050531">
    <property type="protein sequence ID" value="QMV45764.1"/>
    <property type="molecule type" value="Genomic_DNA"/>
</dbReference>
<evidence type="ECO:0000256" key="4">
    <source>
        <dbReference type="ARBA" id="ARBA00011245"/>
    </source>
</evidence>
<dbReference type="UniPathway" id="UPA00109">
    <property type="reaction ID" value="UER00185"/>
</dbReference>
<evidence type="ECO:0000256" key="14">
    <source>
        <dbReference type="PIRSR" id="PIRSR000724-1"/>
    </source>
</evidence>
<protein>
    <recommendedName>
        <fullName evidence="6 13">Phosphoglycerate kinase</fullName>
        <ecNumber evidence="5 13">2.7.2.3</ecNumber>
    </recommendedName>
</protein>
<evidence type="ECO:0000256" key="13">
    <source>
        <dbReference type="HAMAP-Rule" id="MF_00145"/>
    </source>
</evidence>
<evidence type="ECO:0000256" key="16">
    <source>
        <dbReference type="RuleBase" id="RU000532"/>
    </source>
</evidence>
<name>A0A7G5C980_WOLPI</name>
<evidence type="ECO:0000256" key="11">
    <source>
        <dbReference type="ARBA" id="ARBA00022840"/>
    </source>
</evidence>
<feature type="binding site" evidence="14">
    <location>
        <position position="117"/>
    </location>
    <ligand>
        <name>(2R)-3-phosphoglycerate</name>
        <dbReference type="ChEBI" id="CHEBI:58272"/>
    </ligand>
</feature>
<dbReference type="GO" id="GO:0006094">
    <property type="term" value="P:gluconeogenesis"/>
    <property type="evidence" value="ECO:0007669"/>
    <property type="project" value="TreeGrafter"/>
</dbReference>
<evidence type="ECO:0000256" key="15">
    <source>
        <dbReference type="PIRSR" id="PIRSR000724-2"/>
    </source>
</evidence>
<keyword evidence="10 13" id="KW-0418">Kinase</keyword>
<feature type="binding site" evidence="13">
    <location>
        <position position="36"/>
    </location>
    <ligand>
        <name>substrate</name>
    </ligand>
</feature>
<dbReference type="GO" id="GO:0004618">
    <property type="term" value="F:phosphoglycerate kinase activity"/>
    <property type="evidence" value="ECO:0007669"/>
    <property type="project" value="UniProtKB-UniRule"/>
</dbReference>
<dbReference type="RefSeq" id="WP_182159249.1">
    <property type="nucleotide sequence ID" value="NZ_CP050531.1"/>
</dbReference>
<keyword evidence="11 13" id="KW-0067">ATP-binding</keyword>
<evidence type="ECO:0000256" key="2">
    <source>
        <dbReference type="ARBA" id="ARBA00004838"/>
    </source>
</evidence>
<keyword evidence="12 13" id="KW-0324">Glycolysis</keyword>
<comment type="pathway">
    <text evidence="2 13">Carbohydrate degradation; glycolysis; pyruvate from D-glyceraldehyde 3-phosphate: step 2/5.</text>
</comment>
<keyword evidence="9 13" id="KW-0547">Nucleotide-binding</keyword>
<comment type="catalytic activity">
    <reaction evidence="1 13 16">
        <text>(2R)-3-phosphoglycerate + ATP = (2R)-3-phospho-glyceroyl phosphate + ADP</text>
        <dbReference type="Rhea" id="RHEA:14801"/>
        <dbReference type="ChEBI" id="CHEBI:30616"/>
        <dbReference type="ChEBI" id="CHEBI:57604"/>
        <dbReference type="ChEBI" id="CHEBI:58272"/>
        <dbReference type="ChEBI" id="CHEBI:456216"/>
        <dbReference type="EC" id="2.7.2.3"/>
    </reaction>
</comment>
<comment type="subcellular location">
    <subcellularLocation>
        <location evidence="13">Cytoplasm</location>
    </subcellularLocation>
</comment>
<keyword evidence="8 13" id="KW-0808">Transferase</keyword>
<dbReference type="SUPFAM" id="SSF53748">
    <property type="entry name" value="Phosphoglycerate kinase"/>
    <property type="match status" value="1"/>
</dbReference>
<evidence type="ECO:0000256" key="6">
    <source>
        <dbReference type="ARBA" id="ARBA00016471"/>
    </source>
</evidence>
<dbReference type="InterPro" id="IPR036043">
    <property type="entry name" value="Phosphoglycerate_kinase_sf"/>
</dbReference>
<comment type="caution">
    <text evidence="13">Lacks conserved residue(s) required for the propagation of feature annotation.</text>
</comment>
<reference evidence="17" key="1">
    <citation type="journal article" date="2020" name="Mol. Biol. Evol.">
        <title>Life and death of selfish genes: comparative genomics reveals the dynamic evolution of cytoplasmic incompatibility.</title>
        <authorList>
            <person name="Martinez J."/>
            <person name="Klasson L."/>
            <person name="Welch J."/>
            <person name="Jiggins F.M."/>
        </authorList>
    </citation>
    <scope>NUCLEOTIDE SEQUENCE [LARGE SCALE GENOMIC DNA]</scope>
    <source>
        <strain evidence="17">WStv</strain>
    </source>
</reference>
<dbReference type="Gene3D" id="3.40.50.1260">
    <property type="entry name" value="Phosphoglycerate kinase, N-terminal domain"/>
    <property type="match status" value="2"/>
</dbReference>
<keyword evidence="7 13" id="KW-0963">Cytoplasm</keyword>
<feature type="binding site" evidence="13 15">
    <location>
        <begin position="351"/>
        <end position="354"/>
    </location>
    <ligand>
        <name>ATP</name>
        <dbReference type="ChEBI" id="CHEBI:30616"/>
    </ligand>
</feature>
<dbReference type="FunFam" id="3.40.50.1260:FF:000006">
    <property type="entry name" value="Phosphoglycerate kinase"/>
    <property type="match status" value="1"/>
</dbReference>
<comment type="similarity">
    <text evidence="3 13 16">Belongs to the phosphoglycerate kinase family.</text>
</comment>
<dbReference type="Proteomes" id="UP000515744">
    <property type="component" value="Chromosome"/>
</dbReference>
<dbReference type="GO" id="GO:0005829">
    <property type="term" value="C:cytosol"/>
    <property type="evidence" value="ECO:0007669"/>
    <property type="project" value="TreeGrafter"/>
</dbReference>
<evidence type="ECO:0000313" key="17">
    <source>
        <dbReference type="EMBL" id="QMV45764.1"/>
    </source>
</evidence>
<evidence type="ECO:0000256" key="1">
    <source>
        <dbReference type="ARBA" id="ARBA00000642"/>
    </source>
</evidence>
<dbReference type="PRINTS" id="PR00477">
    <property type="entry name" value="PHGLYCKINASE"/>
</dbReference>
<dbReference type="HAMAP" id="MF_00145">
    <property type="entry name" value="Phosphoglyc_kinase"/>
    <property type="match status" value="1"/>
</dbReference>
<dbReference type="Pfam" id="PF00162">
    <property type="entry name" value="PGK"/>
    <property type="match status" value="1"/>
</dbReference>
<evidence type="ECO:0000256" key="12">
    <source>
        <dbReference type="ARBA" id="ARBA00023152"/>
    </source>
</evidence>
<dbReference type="FunFam" id="3.40.50.1260:FF:000031">
    <property type="entry name" value="Phosphoglycerate kinase 1"/>
    <property type="match status" value="1"/>
</dbReference>
<feature type="binding site" evidence="14">
    <location>
        <position position="150"/>
    </location>
    <ligand>
        <name>(2R)-3-phosphoglycerate</name>
        <dbReference type="ChEBI" id="CHEBI:58272"/>
    </ligand>
</feature>
<evidence type="ECO:0000256" key="3">
    <source>
        <dbReference type="ARBA" id="ARBA00008982"/>
    </source>
</evidence>
<dbReference type="InterPro" id="IPR015911">
    <property type="entry name" value="Phosphoglycerate_kinase_CS"/>
</dbReference>
<dbReference type="EC" id="2.7.2.3" evidence="5 13"/>
<dbReference type="PROSITE" id="PS00111">
    <property type="entry name" value="PGLYCERATE_KINASE"/>
    <property type="match status" value="1"/>
</dbReference>
<organism evidence="17 18">
    <name type="scientific">Wolbachia pipientis</name>
    <dbReference type="NCBI Taxonomy" id="955"/>
    <lineage>
        <taxon>Bacteria</taxon>
        <taxon>Pseudomonadati</taxon>
        <taxon>Pseudomonadota</taxon>
        <taxon>Alphaproteobacteria</taxon>
        <taxon>Rickettsiales</taxon>
        <taxon>Anaplasmataceae</taxon>
        <taxon>Wolbachieae</taxon>
        <taxon>Wolbachia</taxon>
    </lineage>
</organism>
<dbReference type="PIRSF" id="PIRSF000724">
    <property type="entry name" value="Pgk"/>
    <property type="match status" value="1"/>
</dbReference>